<comment type="caution">
    <text evidence="2">The sequence shown here is derived from an EMBL/GenBank/DDBJ whole genome shotgun (WGS) entry which is preliminary data.</text>
</comment>
<sequence length="120" mass="13902">MMAAGCCFKFGYGWCFMVKALCFCLGVESLVISSSTCVDMHMAHCMYTPVLFFRRFSATFLVWFCRVDAGVCMWSVICICRRQLPSCVYGWFFKRVFVRADVSMATNFPFFVFFFSTQAF</sequence>
<dbReference type="Proteomes" id="UP000265566">
    <property type="component" value="Chromosome 4"/>
</dbReference>
<feature type="transmembrane region" description="Helical" evidence="1">
    <location>
        <begin position="12"/>
        <end position="32"/>
    </location>
</feature>
<keyword evidence="1" id="KW-0472">Membrane</keyword>
<keyword evidence="1" id="KW-0812">Transmembrane</keyword>
<proteinExistence type="predicted"/>
<keyword evidence="1" id="KW-1133">Transmembrane helix</keyword>
<dbReference type="AlphaFoldDB" id="A0A396I8Q6"/>
<accession>A0A396I8Q6</accession>
<organism evidence="2 3">
    <name type="scientific">Medicago truncatula</name>
    <name type="common">Barrel medic</name>
    <name type="synonym">Medicago tribuloides</name>
    <dbReference type="NCBI Taxonomy" id="3880"/>
    <lineage>
        <taxon>Eukaryota</taxon>
        <taxon>Viridiplantae</taxon>
        <taxon>Streptophyta</taxon>
        <taxon>Embryophyta</taxon>
        <taxon>Tracheophyta</taxon>
        <taxon>Spermatophyta</taxon>
        <taxon>Magnoliopsida</taxon>
        <taxon>eudicotyledons</taxon>
        <taxon>Gunneridae</taxon>
        <taxon>Pentapetalae</taxon>
        <taxon>rosids</taxon>
        <taxon>fabids</taxon>
        <taxon>Fabales</taxon>
        <taxon>Fabaceae</taxon>
        <taxon>Papilionoideae</taxon>
        <taxon>50 kb inversion clade</taxon>
        <taxon>NPAAA clade</taxon>
        <taxon>Hologalegina</taxon>
        <taxon>IRL clade</taxon>
        <taxon>Trifolieae</taxon>
        <taxon>Medicago</taxon>
    </lineage>
</organism>
<dbReference type="EMBL" id="PSQE01000004">
    <property type="protein sequence ID" value="RHN61198.1"/>
    <property type="molecule type" value="Genomic_DNA"/>
</dbReference>
<protein>
    <recommendedName>
        <fullName evidence="4">Transmembrane protein</fullName>
    </recommendedName>
</protein>
<evidence type="ECO:0000313" key="3">
    <source>
        <dbReference type="Proteomes" id="UP000265566"/>
    </source>
</evidence>
<reference evidence="3" key="1">
    <citation type="journal article" date="2018" name="Nat. Plants">
        <title>Whole-genome landscape of Medicago truncatula symbiotic genes.</title>
        <authorList>
            <person name="Pecrix Y."/>
            <person name="Staton S.E."/>
            <person name="Sallet E."/>
            <person name="Lelandais-Briere C."/>
            <person name="Moreau S."/>
            <person name="Carrere S."/>
            <person name="Blein T."/>
            <person name="Jardinaud M.F."/>
            <person name="Latrasse D."/>
            <person name="Zouine M."/>
            <person name="Zahm M."/>
            <person name="Kreplak J."/>
            <person name="Mayjonade B."/>
            <person name="Satge C."/>
            <person name="Perez M."/>
            <person name="Cauet S."/>
            <person name="Marande W."/>
            <person name="Chantry-Darmon C."/>
            <person name="Lopez-Roques C."/>
            <person name="Bouchez O."/>
            <person name="Berard A."/>
            <person name="Debelle F."/>
            <person name="Munos S."/>
            <person name="Bendahmane A."/>
            <person name="Berges H."/>
            <person name="Niebel A."/>
            <person name="Buitink J."/>
            <person name="Frugier F."/>
            <person name="Benhamed M."/>
            <person name="Crespi M."/>
            <person name="Gouzy J."/>
            <person name="Gamas P."/>
        </authorList>
    </citation>
    <scope>NUCLEOTIDE SEQUENCE [LARGE SCALE GENOMIC DNA]</scope>
    <source>
        <strain evidence="3">cv. Jemalong A17</strain>
    </source>
</reference>
<evidence type="ECO:0000256" key="1">
    <source>
        <dbReference type="SAM" id="Phobius"/>
    </source>
</evidence>
<gene>
    <name evidence="2" type="ORF">MtrunA17_Chr4g0034011</name>
</gene>
<evidence type="ECO:0000313" key="2">
    <source>
        <dbReference type="EMBL" id="RHN61198.1"/>
    </source>
</evidence>
<name>A0A396I8Q6_MEDTR</name>
<evidence type="ECO:0008006" key="4">
    <source>
        <dbReference type="Google" id="ProtNLM"/>
    </source>
</evidence>
<dbReference type="Gramene" id="rna23636">
    <property type="protein sequence ID" value="RHN61198.1"/>
    <property type="gene ID" value="gene23636"/>
</dbReference>